<reference evidence="2 3" key="1">
    <citation type="submission" date="2019-03" db="EMBL/GenBank/DDBJ databases">
        <title>Deep-cultivation of Planctomycetes and their phenomic and genomic characterization uncovers novel biology.</title>
        <authorList>
            <person name="Wiegand S."/>
            <person name="Jogler M."/>
            <person name="Boedeker C."/>
            <person name="Pinto D."/>
            <person name="Vollmers J."/>
            <person name="Rivas-Marin E."/>
            <person name="Kohn T."/>
            <person name="Peeters S.H."/>
            <person name="Heuer A."/>
            <person name="Rast P."/>
            <person name="Oberbeckmann S."/>
            <person name="Bunk B."/>
            <person name="Jeske O."/>
            <person name="Meyerdierks A."/>
            <person name="Storesund J.E."/>
            <person name="Kallscheuer N."/>
            <person name="Luecker S."/>
            <person name="Lage O.M."/>
            <person name="Pohl T."/>
            <person name="Merkel B.J."/>
            <person name="Hornburger P."/>
            <person name="Mueller R.-W."/>
            <person name="Bruemmer F."/>
            <person name="Labrenz M."/>
            <person name="Spormann A.M."/>
            <person name="Op den Camp H."/>
            <person name="Overmann J."/>
            <person name="Amann R."/>
            <person name="Jetten M.S.M."/>
            <person name="Mascher T."/>
            <person name="Medema M.H."/>
            <person name="Devos D.P."/>
            <person name="Kaster A.-K."/>
            <person name="Ovreas L."/>
            <person name="Rohde M."/>
            <person name="Galperin M.Y."/>
            <person name="Jogler C."/>
        </authorList>
    </citation>
    <scope>NUCLEOTIDE SEQUENCE [LARGE SCALE GENOMIC DNA]</scope>
    <source>
        <strain evidence="2 3">V202</strain>
    </source>
</reference>
<dbReference type="InterPro" id="IPR036278">
    <property type="entry name" value="Sialidase_sf"/>
</dbReference>
<dbReference type="SUPFAM" id="SSF50939">
    <property type="entry name" value="Sialidases"/>
    <property type="match status" value="1"/>
</dbReference>
<keyword evidence="1" id="KW-0732">Signal</keyword>
<evidence type="ECO:0000256" key="1">
    <source>
        <dbReference type="SAM" id="SignalP"/>
    </source>
</evidence>
<organism evidence="2 3">
    <name type="scientific">Gimesia aquarii</name>
    <dbReference type="NCBI Taxonomy" id="2527964"/>
    <lineage>
        <taxon>Bacteria</taxon>
        <taxon>Pseudomonadati</taxon>
        <taxon>Planctomycetota</taxon>
        <taxon>Planctomycetia</taxon>
        <taxon>Planctomycetales</taxon>
        <taxon>Planctomycetaceae</taxon>
        <taxon>Gimesia</taxon>
    </lineage>
</organism>
<proteinExistence type="predicted"/>
<dbReference type="Proteomes" id="UP000318384">
    <property type="component" value="Chromosome"/>
</dbReference>
<protein>
    <recommendedName>
        <fullName evidence="4">Sialidase domain-containing protein</fullName>
    </recommendedName>
</protein>
<dbReference type="RefSeq" id="WP_145178582.1">
    <property type="nucleotide sequence ID" value="NZ_CP037422.1"/>
</dbReference>
<sequence length="414" mass="47150" precursor="true">MLVLNRLQMMLCCLSGIVLVLQCKTSCAGEDEKPLSYTISRQVLLQSKPNDHTWFHPRVAAIIEPDSNQLSTVLMTLQKLLPVSDYFSGMSWMLFSSGSNQWGKPITPPELGWKKGAGDVDIAVADVTPVWHPQLQKVIAVGTQVRYNQQGHQLDDQTRSHQTAYAIYDPETRDWTSWKVLQMPQDEKYNYACSACAQWLVEPDGTLLLPFYHGPNSKTPFSVTVVRCTFDGKEIQFKNEGNTLELDIARGLFEPSLIQFQNRYFLTLRNDLKSYVSTSKDGLHFKPIKAWTFDDGADLGSYNTQQHWVAHSDGLFLVYTRRGANNDHIVRHRAPLFMAQIDPEKLTVLQKTEKILVPEEGALLGNFGAAKINEKESWVTVGERRNFKKIPQDQWKPNSVYLVKIKWSKPNCEN</sequence>
<evidence type="ECO:0000313" key="3">
    <source>
        <dbReference type="Proteomes" id="UP000318384"/>
    </source>
</evidence>
<evidence type="ECO:0008006" key="4">
    <source>
        <dbReference type="Google" id="ProtNLM"/>
    </source>
</evidence>
<dbReference type="CDD" id="cd15482">
    <property type="entry name" value="Sialidase_non-viral"/>
    <property type="match status" value="1"/>
</dbReference>
<keyword evidence="3" id="KW-1185">Reference proteome</keyword>
<accession>A0A517WZN1</accession>
<feature type="chain" id="PRO_5021897531" description="Sialidase domain-containing protein" evidence="1">
    <location>
        <begin position="29"/>
        <end position="414"/>
    </location>
</feature>
<evidence type="ECO:0000313" key="2">
    <source>
        <dbReference type="EMBL" id="QDU10716.1"/>
    </source>
</evidence>
<dbReference type="AlphaFoldDB" id="A0A517WZN1"/>
<name>A0A517WZN1_9PLAN</name>
<gene>
    <name evidence="2" type="ORF">V202x_41280</name>
</gene>
<dbReference type="EMBL" id="CP037422">
    <property type="protein sequence ID" value="QDU10716.1"/>
    <property type="molecule type" value="Genomic_DNA"/>
</dbReference>
<dbReference type="OrthoDB" id="263988at2"/>
<feature type="signal peptide" evidence="1">
    <location>
        <begin position="1"/>
        <end position="28"/>
    </location>
</feature>